<feature type="domain" description="Cytochrome c" evidence="7">
    <location>
        <begin position="43"/>
        <end position="128"/>
    </location>
</feature>
<dbReference type="STRING" id="1120955.SAMN03080610_03498"/>
<keyword evidence="2 6" id="KW-0349">Heme</keyword>
<dbReference type="PANTHER" id="PTHR37823:SF1">
    <property type="entry name" value="CYTOCHROME C-553-LIKE"/>
    <property type="match status" value="1"/>
</dbReference>
<dbReference type="PROSITE" id="PS51007">
    <property type="entry name" value="CYTC"/>
    <property type="match status" value="1"/>
</dbReference>
<evidence type="ECO:0000256" key="3">
    <source>
        <dbReference type="ARBA" id="ARBA00022723"/>
    </source>
</evidence>
<evidence type="ECO:0000256" key="5">
    <source>
        <dbReference type="ARBA" id="ARBA00023004"/>
    </source>
</evidence>
<organism evidence="8 9">
    <name type="scientific">Afifella marina DSM 2698</name>
    <dbReference type="NCBI Taxonomy" id="1120955"/>
    <lineage>
        <taxon>Bacteria</taxon>
        <taxon>Pseudomonadati</taxon>
        <taxon>Pseudomonadota</taxon>
        <taxon>Alphaproteobacteria</taxon>
        <taxon>Hyphomicrobiales</taxon>
        <taxon>Afifellaceae</taxon>
        <taxon>Afifella</taxon>
    </lineage>
</organism>
<keyword evidence="4" id="KW-0249">Electron transport</keyword>
<evidence type="ECO:0000259" key="7">
    <source>
        <dbReference type="PROSITE" id="PS51007"/>
    </source>
</evidence>
<dbReference type="Pfam" id="PF00034">
    <property type="entry name" value="Cytochrom_C"/>
    <property type="match status" value="1"/>
</dbReference>
<dbReference type="Gene3D" id="1.10.760.10">
    <property type="entry name" value="Cytochrome c-like domain"/>
    <property type="match status" value="1"/>
</dbReference>
<evidence type="ECO:0000256" key="6">
    <source>
        <dbReference type="PROSITE-ProRule" id="PRU00433"/>
    </source>
</evidence>
<keyword evidence="3 6" id="KW-0479">Metal-binding</keyword>
<dbReference type="GO" id="GO:0046872">
    <property type="term" value="F:metal ion binding"/>
    <property type="evidence" value="ECO:0007669"/>
    <property type="project" value="UniProtKB-KW"/>
</dbReference>
<dbReference type="InterPro" id="IPR036909">
    <property type="entry name" value="Cyt_c-like_dom_sf"/>
</dbReference>
<evidence type="ECO:0000313" key="8">
    <source>
        <dbReference type="EMBL" id="SCZ45778.1"/>
    </source>
</evidence>
<dbReference type="OrthoDB" id="9779283at2"/>
<dbReference type="GO" id="GO:0009055">
    <property type="term" value="F:electron transfer activity"/>
    <property type="evidence" value="ECO:0007669"/>
    <property type="project" value="InterPro"/>
</dbReference>
<gene>
    <name evidence="8" type="ORF">SAMN03080610_03498</name>
</gene>
<evidence type="ECO:0000256" key="2">
    <source>
        <dbReference type="ARBA" id="ARBA00022617"/>
    </source>
</evidence>
<dbReference type="GO" id="GO:0020037">
    <property type="term" value="F:heme binding"/>
    <property type="evidence" value="ECO:0007669"/>
    <property type="project" value="InterPro"/>
</dbReference>
<dbReference type="SUPFAM" id="SSF46626">
    <property type="entry name" value="Cytochrome c"/>
    <property type="match status" value="1"/>
</dbReference>
<name>A0A1G5P911_AFIMA</name>
<protein>
    <submittedName>
        <fullName evidence="8">Cytochrome c</fullName>
    </submittedName>
</protein>
<dbReference type="InterPro" id="IPR009056">
    <property type="entry name" value="Cyt_c-like_dom"/>
</dbReference>
<keyword evidence="1" id="KW-0813">Transport</keyword>
<proteinExistence type="predicted"/>
<dbReference type="EMBL" id="FMVW01000011">
    <property type="protein sequence ID" value="SCZ45778.1"/>
    <property type="molecule type" value="Genomic_DNA"/>
</dbReference>
<dbReference type="Proteomes" id="UP000199347">
    <property type="component" value="Unassembled WGS sequence"/>
</dbReference>
<accession>A0A1G5P911</accession>
<reference evidence="8 9" key="1">
    <citation type="submission" date="2016-10" db="EMBL/GenBank/DDBJ databases">
        <authorList>
            <person name="de Groot N.N."/>
        </authorList>
    </citation>
    <scope>NUCLEOTIDE SEQUENCE [LARGE SCALE GENOMIC DNA]</scope>
    <source>
        <strain evidence="8 9">DSM 2698</strain>
    </source>
</reference>
<dbReference type="PANTHER" id="PTHR37823">
    <property type="entry name" value="CYTOCHROME C-553-LIKE"/>
    <property type="match status" value="1"/>
</dbReference>
<keyword evidence="5 6" id="KW-0408">Iron</keyword>
<sequence>MTSKAISFVVLAFAIAAFLVIRAFVPGNRDVQVAEVKVPELSSDAQTGRALFEENCVACHGESAAGTEAGPPLVHAVYAPEHHSDQAFQLAVARGVSAHHWGFGDMAPVEGLSQAEVGKIADYVRELQRANGIL</sequence>
<dbReference type="AlphaFoldDB" id="A0A1G5P911"/>
<evidence type="ECO:0000256" key="4">
    <source>
        <dbReference type="ARBA" id="ARBA00022982"/>
    </source>
</evidence>
<dbReference type="InterPro" id="IPR051811">
    <property type="entry name" value="Cytochrome_c550/c551-like"/>
</dbReference>
<keyword evidence="9" id="KW-1185">Reference proteome</keyword>
<dbReference type="RefSeq" id="WP_092816254.1">
    <property type="nucleotide sequence ID" value="NZ_FMVW01000011.1"/>
</dbReference>
<evidence type="ECO:0000313" key="9">
    <source>
        <dbReference type="Proteomes" id="UP000199347"/>
    </source>
</evidence>
<evidence type="ECO:0000256" key="1">
    <source>
        <dbReference type="ARBA" id="ARBA00022448"/>
    </source>
</evidence>